<protein>
    <submittedName>
        <fullName evidence="2">Uncharacterized protein</fullName>
    </submittedName>
</protein>
<evidence type="ECO:0000256" key="1">
    <source>
        <dbReference type="SAM" id="Coils"/>
    </source>
</evidence>
<accession>A0ABR0B883</accession>
<comment type="caution">
    <text evidence="2">The sequence shown here is derived from an EMBL/GenBank/DDBJ whole genome shotgun (WGS) entry which is preliminary data.</text>
</comment>
<dbReference type="EMBL" id="JAOYFB010000040">
    <property type="protein sequence ID" value="KAK4037742.1"/>
    <property type="molecule type" value="Genomic_DNA"/>
</dbReference>
<evidence type="ECO:0000313" key="2">
    <source>
        <dbReference type="EMBL" id="KAK4037742.1"/>
    </source>
</evidence>
<gene>
    <name evidence="2" type="ORF">OUZ56_029771</name>
</gene>
<evidence type="ECO:0000313" key="3">
    <source>
        <dbReference type="Proteomes" id="UP001234178"/>
    </source>
</evidence>
<organism evidence="2 3">
    <name type="scientific">Daphnia magna</name>
    <dbReference type="NCBI Taxonomy" id="35525"/>
    <lineage>
        <taxon>Eukaryota</taxon>
        <taxon>Metazoa</taxon>
        <taxon>Ecdysozoa</taxon>
        <taxon>Arthropoda</taxon>
        <taxon>Crustacea</taxon>
        <taxon>Branchiopoda</taxon>
        <taxon>Diplostraca</taxon>
        <taxon>Cladocera</taxon>
        <taxon>Anomopoda</taxon>
        <taxon>Daphniidae</taxon>
        <taxon>Daphnia</taxon>
    </lineage>
</organism>
<feature type="coiled-coil region" evidence="1">
    <location>
        <begin position="29"/>
        <end position="56"/>
    </location>
</feature>
<name>A0ABR0B883_9CRUS</name>
<sequence>MSELGPDWSLNHNDIIIVLTALKETSSAWEKVHKQIERLQEAIQDLRQDRIGLFDMAFSSLNSGQLKQWADQTSSTSLLTESTETGFPLLVEFLNTSGQTVLAHQGKLLYQQVRTFKESQQMAASVVISLLGTYSSLAVQYPSNNLEAHSVGDTGIEPGFIPVSDRNVAFSFYSSLLLV</sequence>
<keyword evidence="3" id="KW-1185">Reference proteome</keyword>
<reference evidence="2 3" key="1">
    <citation type="journal article" date="2023" name="Nucleic Acids Res.">
        <title>The hologenome of Daphnia magna reveals possible DNA methylation and microbiome-mediated evolution of the host genome.</title>
        <authorList>
            <person name="Chaturvedi A."/>
            <person name="Li X."/>
            <person name="Dhandapani V."/>
            <person name="Marshall H."/>
            <person name="Kissane S."/>
            <person name="Cuenca-Cambronero M."/>
            <person name="Asole G."/>
            <person name="Calvet F."/>
            <person name="Ruiz-Romero M."/>
            <person name="Marangio P."/>
            <person name="Guigo R."/>
            <person name="Rago D."/>
            <person name="Mirbahai L."/>
            <person name="Eastwood N."/>
            <person name="Colbourne J.K."/>
            <person name="Zhou J."/>
            <person name="Mallon E."/>
            <person name="Orsini L."/>
        </authorList>
    </citation>
    <scope>NUCLEOTIDE SEQUENCE [LARGE SCALE GENOMIC DNA]</scope>
    <source>
        <strain evidence="2">LRV0_1</strain>
    </source>
</reference>
<dbReference type="Proteomes" id="UP001234178">
    <property type="component" value="Unassembled WGS sequence"/>
</dbReference>
<proteinExistence type="predicted"/>
<keyword evidence="1" id="KW-0175">Coiled coil</keyword>